<evidence type="ECO:0000256" key="4">
    <source>
        <dbReference type="ARBA" id="ARBA00022741"/>
    </source>
</evidence>
<dbReference type="InterPro" id="IPR017871">
    <property type="entry name" value="ABC_transporter-like_CS"/>
</dbReference>
<feature type="transmembrane region" description="Helical" evidence="8">
    <location>
        <begin position="502"/>
        <end position="520"/>
    </location>
</feature>
<feature type="transmembrane region" description="Helical" evidence="8">
    <location>
        <begin position="812"/>
        <end position="832"/>
    </location>
</feature>
<dbReference type="Pfam" id="PF24357">
    <property type="entry name" value="TMD0_ABC"/>
    <property type="match status" value="1"/>
</dbReference>
<protein>
    <submittedName>
        <fullName evidence="11">Uncharacterized protein</fullName>
    </submittedName>
</protein>
<dbReference type="CDD" id="cd15482">
    <property type="entry name" value="Sialidase_non-viral"/>
    <property type="match status" value="1"/>
</dbReference>
<dbReference type="Pfam" id="PF00005">
    <property type="entry name" value="ABC_tran"/>
    <property type="match status" value="1"/>
</dbReference>
<dbReference type="FunFam" id="1.20.1560.10:FF:000066">
    <property type="entry name" value="ABC multidrug transporter (Eurofung)"/>
    <property type="match status" value="1"/>
</dbReference>
<evidence type="ECO:0000256" key="6">
    <source>
        <dbReference type="ARBA" id="ARBA00022989"/>
    </source>
</evidence>
<feature type="transmembrane region" description="Helical" evidence="8">
    <location>
        <begin position="897"/>
        <end position="916"/>
    </location>
</feature>
<dbReference type="SMART" id="SM00382">
    <property type="entry name" value="AAA"/>
    <property type="match status" value="1"/>
</dbReference>
<evidence type="ECO:0000256" key="8">
    <source>
        <dbReference type="SAM" id="Phobius"/>
    </source>
</evidence>
<organism evidence="11 12">
    <name type="scientific">Penicillium thymicola</name>
    <dbReference type="NCBI Taxonomy" id="293382"/>
    <lineage>
        <taxon>Eukaryota</taxon>
        <taxon>Fungi</taxon>
        <taxon>Dikarya</taxon>
        <taxon>Ascomycota</taxon>
        <taxon>Pezizomycotina</taxon>
        <taxon>Eurotiomycetes</taxon>
        <taxon>Eurotiomycetidae</taxon>
        <taxon>Eurotiales</taxon>
        <taxon>Aspergillaceae</taxon>
        <taxon>Penicillium</taxon>
    </lineage>
</organism>
<dbReference type="PROSITE" id="PS50929">
    <property type="entry name" value="ABC_TM1F"/>
    <property type="match status" value="2"/>
</dbReference>
<name>A0AAI9X6D8_PENTH</name>
<keyword evidence="5" id="KW-0067">ATP-binding</keyword>
<evidence type="ECO:0000256" key="3">
    <source>
        <dbReference type="ARBA" id="ARBA00022692"/>
    </source>
</evidence>
<dbReference type="InterPro" id="IPR056227">
    <property type="entry name" value="TMD0_ABC"/>
</dbReference>
<feature type="transmembrane region" description="Helical" evidence="8">
    <location>
        <begin position="1369"/>
        <end position="1388"/>
    </location>
</feature>
<feature type="transmembrane region" description="Helical" evidence="8">
    <location>
        <begin position="437"/>
        <end position="455"/>
    </location>
</feature>
<dbReference type="SUPFAM" id="SSF110296">
    <property type="entry name" value="Oligoxyloglucan reducing end-specific cellobiohydrolase"/>
    <property type="match status" value="1"/>
</dbReference>
<feature type="transmembrane region" description="Helical" evidence="8">
    <location>
        <begin position="475"/>
        <end position="496"/>
    </location>
</feature>
<dbReference type="InterPro" id="IPR011527">
    <property type="entry name" value="ABC1_TM_dom"/>
</dbReference>
<dbReference type="InterPro" id="IPR003593">
    <property type="entry name" value="AAA+_ATPase"/>
</dbReference>
<dbReference type="InterPro" id="IPR003439">
    <property type="entry name" value="ABC_transporter-like_ATP-bd"/>
</dbReference>
<dbReference type="InterPro" id="IPR036640">
    <property type="entry name" value="ABC1_TM_sf"/>
</dbReference>
<feature type="domain" description="ABC transporter" evidence="9">
    <location>
        <begin position="1014"/>
        <end position="1240"/>
    </location>
</feature>
<reference evidence="11" key="2">
    <citation type="journal article" date="2016" name="Fungal Biol.">
        <title>Ochratoxin A production by Penicillium thymicola.</title>
        <authorList>
            <person name="Nguyen H.D.T."/>
            <person name="McMullin D.R."/>
            <person name="Ponomareva E."/>
            <person name="Riley R."/>
            <person name="Pomraning K.R."/>
            <person name="Baker S.E."/>
            <person name="Seifert K.A."/>
        </authorList>
    </citation>
    <scope>NUCLEOTIDE SEQUENCE</scope>
    <source>
        <strain evidence="11">DAOM 180753</strain>
    </source>
</reference>
<feature type="transmembrane region" description="Helical" evidence="8">
    <location>
        <begin position="710"/>
        <end position="732"/>
    </location>
</feature>
<dbReference type="FunFam" id="1.20.1560.10:FF:000055">
    <property type="entry name" value="ABC multidrug transporter (Eurofung)"/>
    <property type="match status" value="1"/>
</dbReference>
<keyword evidence="4" id="KW-0547">Nucleotide-binding</keyword>
<evidence type="ECO:0000313" key="11">
    <source>
        <dbReference type="EMBL" id="KAJ9485189.1"/>
    </source>
</evidence>
<dbReference type="EMBL" id="LACB01000281">
    <property type="protein sequence ID" value="KAJ9485189.1"/>
    <property type="molecule type" value="Genomic_DNA"/>
</dbReference>
<evidence type="ECO:0000256" key="2">
    <source>
        <dbReference type="ARBA" id="ARBA00022448"/>
    </source>
</evidence>
<dbReference type="PROSITE" id="PS50893">
    <property type="entry name" value="ABC_TRANSPORTER_2"/>
    <property type="match status" value="1"/>
</dbReference>
<dbReference type="PANTHER" id="PTHR24223:SF399">
    <property type="entry name" value="ABC TRANSPORTER ATNG"/>
    <property type="match status" value="1"/>
</dbReference>
<proteinExistence type="predicted"/>
<reference evidence="11" key="1">
    <citation type="submission" date="2015-06" db="EMBL/GenBank/DDBJ databases">
        <authorList>
            <person name="Nguyen H."/>
        </authorList>
    </citation>
    <scope>NUCLEOTIDE SEQUENCE</scope>
    <source>
        <strain evidence="11">DAOM 180753</strain>
    </source>
</reference>
<dbReference type="InterPro" id="IPR027417">
    <property type="entry name" value="P-loop_NTPase"/>
</dbReference>
<dbReference type="Gene3D" id="3.40.50.300">
    <property type="entry name" value="P-loop containing nucleotide triphosphate hydrolases"/>
    <property type="match status" value="2"/>
</dbReference>
<dbReference type="PROSITE" id="PS00211">
    <property type="entry name" value="ABC_TRANSPORTER_1"/>
    <property type="match status" value="1"/>
</dbReference>
<sequence length="1666" mass="184763">MRIPQVIAFAAAVAAVTIPRSKHSSPTALTNVNIFSPPSDYIVPRTLYPRNEQLPNGDLLATWENYSPEPPAVYFPIYRSKDYGKTWKEISKVHDTVNGYGLRYQPFLYSLPERVGSFKKGTLLLAGSSIPTDLSSTHIDLYASQDDGVNWKFVSHIAAGGEALPNNGLTPVWEPFLLAHKGKLICYYADQRDNATHGQTIVHQVSTDLKNWGPVVEDVTYPTYTDRPGMPVVTKLPNGQYFYIYEYGSFFGTSNYSFPLYYRLSSDPEDIASAPGQRLIVSSGTQPTSSPYAVWTPYGGENGTIIASSGTQSTLFINKALGEGEWTEIASPEEHGYTRSLRVLSEDGGRYLVVHSAGVLSGSNNRVSASVMDLKEAPAISRHISSYIEPHLSTHTHLPRFPTAMLDCSVEEDAFGPIVAPSCLHGFDFTLLFEESILTLGPIGVVCLAASIRIWKLSGVPEKVNRSWLYATKELLWLFYTGCHMVLLALWCQPATSKTKATVLTTLVTVVISLFLTYLSHLEHLRSIRPSTVINVFLVFTLLFDLVRLRTLYFMPTTQTVTVLFAISWVTKAMILGLEATEKRSLLKKRYENSPIESTSGVLNRAIFWWLNELLWRGSKDILTVDSLPTLDNDISAASNPRSLLERWDKANKYHQNSLLWTFVSHYKWAFLEGVLPRLAYTGFCFAQPFLVERVLNFMSEPEHVNSANYAYGLMGAYAIVYLGIAISYAAYEHKTYRVITMVRGSLVTLIFNKTLRMSTTAISDTAAITLMSTDIERIGSGLKEMHELYSNFTEVALALWLLARLLNVATIASTTVVLVCLAASVPLAVACGKSQGIWLEAVEERVTVTSRVLGVMKNIKMTGLTETISSSLRDLRSAEIDASFPFRLYETLGITLGYASSSLAPVFGFGVYAILAEANDTATLTNGLAFSALTLFSLLDQPMGSIVNGSEDLMAVVNCFQRIQKHLMEAERVDRRVKHDTQGPLSVHGASQAPLIETDSSAWELYIKPCATIRNLSAAWSIDTEPVLKDLNIDIQETKITMVVGPVGSGKSTFLKMLMGEIPEYSGSVSTSFTHAAYCSQSPWITFGTIQENIVGASPWDRPWYDQVTKSCALQADFQQTPAGDQTKVGVRGSRLSGGQQMRVALARALYSKEPVLVLDDALTGLDRETEKIILENLFAEHGSIKRSRQTVVMATNSAHHLLYADNVIALDGHGRIIQHGSYSDLISSGGYIRMLSDGVNQVDTARPPDFVLDDGTLRELNLDDQHTDLSRRTGDWTVYRFYFQNIGWPLLSIFLACCVLFILGLSFPQIWLQWWTRANEQHPNKRVHYWLGVYAALGFFSLLTTFIGTWILIMIIQPRTARRFHEILLRTTIGATTSFLTSTDIGNTTNRFSQDLELIDDELPSSLELTVNAALSCVVEGFLVFVGSSYVTAAVIPVCVLVIYYVAKFYVQTSRQMRLLDIEAKAPLFSQFLEALNGLSSIRAYGWTDDYRRRNQIALDASQRPSYLLYCIQRWIGLVLDLIVACIAVIVIAVAISMKGSPSMNLLGIALFNIVNFSGTLQTLVTYWIGLETSIGAVSRIRSYVLQAPTEDLDSETEAVPEDWPQQGAIDIAGLSASYDASSEPVLTGIDLKIRPGEKIALCGRTGRFVLSHIRLHQHSLIIF</sequence>
<comment type="subcellular location">
    <subcellularLocation>
        <location evidence="1">Membrane</location>
        <topology evidence="1">Multi-pass membrane protein</topology>
    </subcellularLocation>
</comment>
<gene>
    <name evidence="11" type="ORF">VN97_g8169</name>
</gene>
<feature type="transmembrane region" description="Helical" evidence="8">
    <location>
        <begin position="561"/>
        <end position="580"/>
    </location>
</feature>
<dbReference type="GO" id="GO:0005524">
    <property type="term" value="F:ATP binding"/>
    <property type="evidence" value="ECO:0007669"/>
    <property type="project" value="UniProtKB-KW"/>
</dbReference>
<feature type="transmembrane region" description="Helical" evidence="8">
    <location>
        <begin position="1424"/>
        <end position="1449"/>
    </location>
</feature>
<feature type="transmembrane region" description="Helical" evidence="8">
    <location>
        <begin position="1292"/>
        <end position="1313"/>
    </location>
</feature>
<keyword evidence="6 8" id="KW-1133">Transmembrane helix</keyword>
<dbReference type="Gene3D" id="2.120.10.10">
    <property type="match status" value="1"/>
</dbReference>
<dbReference type="SUPFAM" id="SSF90123">
    <property type="entry name" value="ABC transporter transmembrane region"/>
    <property type="match status" value="2"/>
</dbReference>
<feature type="transmembrane region" description="Helical" evidence="8">
    <location>
        <begin position="1517"/>
        <end position="1540"/>
    </location>
</feature>
<dbReference type="SUPFAM" id="SSF52540">
    <property type="entry name" value="P-loop containing nucleoside triphosphate hydrolases"/>
    <property type="match status" value="2"/>
</dbReference>
<evidence type="ECO:0000259" key="9">
    <source>
        <dbReference type="PROSITE" id="PS50893"/>
    </source>
</evidence>
<keyword evidence="7 8" id="KW-0472">Membrane</keyword>
<evidence type="ECO:0000313" key="12">
    <source>
        <dbReference type="Proteomes" id="UP001227192"/>
    </source>
</evidence>
<dbReference type="Proteomes" id="UP001227192">
    <property type="component" value="Unassembled WGS sequence"/>
</dbReference>
<dbReference type="GO" id="GO:0016887">
    <property type="term" value="F:ATP hydrolysis activity"/>
    <property type="evidence" value="ECO:0007669"/>
    <property type="project" value="InterPro"/>
</dbReference>
<feature type="transmembrane region" description="Helical" evidence="8">
    <location>
        <begin position="1546"/>
        <end position="1572"/>
    </location>
</feature>
<dbReference type="InterPro" id="IPR050173">
    <property type="entry name" value="ABC_transporter_C-like"/>
</dbReference>
<dbReference type="Gene3D" id="1.20.1560.10">
    <property type="entry name" value="ABC transporter type 1, transmembrane domain"/>
    <property type="match status" value="2"/>
</dbReference>
<feature type="domain" description="ABC transmembrane type-1" evidence="10">
    <location>
        <begin position="679"/>
        <end position="956"/>
    </location>
</feature>
<feature type="transmembrane region" description="Helical" evidence="8">
    <location>
        <begin position="669"/>
        <end position="690"/>
    </location>
</feature>
<feature type="domain" description="ABC transmembrane type-1" evidence="10">
    <location>
        <begin position="1295"/>
        <end position="1575"/>
    </location>
</feature>
<dbReference type="GO" id="GO:0016020">
    <property type="term" value="C:membrane"/>
    <property type="evidence" value="ECO:0007669"/>
    <property type="project" value="UniProtKB-SubCell"/>
</dbReference>
<evidence type="ECO:0000259" key="10">
    <source>
        <dbReference type="PROSITE" id="PS50929"/>
    </source>
</evidence>
<keyword evidence="12" id="KW-1185">Reference proteome</keyword>
<evidence type="ECO:0000256" key="5">
    <source>
        <dbReference type="ARBA" id="ARBA00022840"/>
    </source>
</evidence>
<dbReference type="Pfam" id="PF00664">
    <property type="entry name" value="ABC_membrane"/>
    <property type="match status" value="1"/>
</dbReference>
<dbReference type="PANTHER" id="PTHR24223">
    <property type="entry name" value="ATP-BINDING CASSETTE SUB-FAMILY C"/>
    <property type="match status" value="1"/>
</dbReference>
<comment type="caution">
    <text evidence="11">The sequence shown here is derived from an EMBL/GenBank/DDBJ whole genome shotgun (WGS) entry which is preliminary data.</text>
</comment>
<keyword evidence="3 8" id="KW-0812">Transmembrane</keyword>
<dbReference type="InterPro" id="IPR044726">
    <property type="entry name" value="ABCC_6TM_D2"/>
</dbReference>
<dbReference type="CDD" id="cd18580">
    <property type="entry name" value="ABC_6TM_ABCC_D2"/>
    <property type="match status" value="1"/>
</dbReference>
<keyword evidence="2" id="KW-0813">Transport</keyword>
<accession>A0AAI9X6D8</accession>
<feature type="transmembrane region" description="Helical" evidence="8">
    <location>
        <begin position="1333"/>
        <end position="1357"/>
    </location>
</feature>
<feature type="transmembrane region" description="Helical" evidence="8">
    <location>
        <begin position="532"/>
        <end position="549"/>
    </location>
</feature>
<evidence type="ECO:0000256" key="7">
    <source>
        <dbReference type="ARBA" id="ARBA00023136"/>
    </source>
</evidence>
<dbReference type="GO" id="GO:0140359">
    <property type="term" value="F:ABC-type transporter activity"/>
    <property type="evidence" value="ECO:0007669"/>
    <property type="project" value="InterPro"/>
</dbReference>
<evidence type="ECO:0000256" key="1">
    <source>
        <dbReference type="ARBA" id="ARBA00004141"/>
    </source>
</evidence>